<accession>A0A0A8Z9D4</accession>
<evidence type="ECO:0000313" key="2">
    <source>
        <dbReference type="EMBL" id="JAD34293.1"/>
    </source>
</evidence>
<dbReference type="EMBL" id="GBRH01263602">
    <property type="protein sequence ID" value="JAD34293.1"/>
    <property type="molecule type" value="Transcribed_RNA"/>
</dbReference>
<proteinExistence type="predicted"/>
<name>A0A0A8Z9D4_ARUDO</name>
<feature type="region of interest" description="Disordered" evidence="1">
    <location>
        <begin position="1"/>
        <end position="33"/>
    </location>
</feature>
<evidence type="ECO:0000256" key="1">
    <source>
        <dbReference type="SAM" id="MobiDB-lite"/>
    </source>
</evidence>
<protein>
    <submittedName>
        <fullName evidence="2">Uncharacterized protein</fullName>
    </submittedName>
</protein>
<reference evidence="2" key="2">
    <citation type="journal article" date="2015" name="Data Brief">
        <title>Shoot transcriptome of the giant reed, Arundo donax.</title>
        <authorList>
            <person name="Barrero R.A."/>
            <person name="Guerrero F.D."/>
            <person name="Moolhuijzen P."/>
            <person name="Goolsby J.A."/>
            <person name="Tidwell J."/>
            <person name="Bellgard S.E."/>
            <person name="Bellgard M.I."/>
        </authorList>
    </citation>
    <scope>NUCLEOTIDE SEQUENCE</scope>
    <source>
        <tissue evidence="2">Shoot tissue taken approximately 20 cm above the soil surface</tissue>
    </source>
</reference>
<sequence>MTSPSSFSSRTSPPCRLGSTALPPHQCRREPPPTMSPSAVFCEHCCPSRISPMGSSAMEKRPAL</sequence>
<organism evidence="2">
    <name type="scientific">Arundo donax</name>
    <name type="common">Giant reed</name>
    <name type="synonym">Donax arundinaceus</name>
    <dbReference type="NCBI Taxonomy" id="35708"/>
    <lineage>
        <taxon>Eukaryota</taxon>
        <taxon>Viridiplantae</taxon>
        <taxon>Streptophyta</taxon>
        <taxon>Embryophyta</taxon>
        <taxon>Tracheophyta</taxon>
        <taxon>Spermatophyta</taxon>
        <taxon>Magnoliopsida</taxon>
        <taxon>Liliopsida</taxon>
        <taxon>Poales</taxon>
        <taxon>Poaceae</taxon>
        <taxon>PACMAD clade</taxon>
        <taxon>Arundinoideae</taxon>
        <taxon>Arundineae</taxon>
        <taxon>Arundo</taxon>
    </lineage>
</organism>
<reference evidence="2" key="1">
    <citation type="submission" date="2014-09" db="EMBL/GenBank/DDBJ databases">
        <authorList>
            <person name="Magalhaes I.L.F."/>
            <person name="Oliveira U."/>
            <person name="Santos F.R."/>
            <person name="Vidigal T.H.D.A."/>
            <person name="Brescovit A.D."/>
            <person name="Santos A.J."/>
        </authorList>
    </citation>
    <scope>NUCLEOTIDE SEQUENCE</scope>
    <source>
        <tissue evidence="2">Shoot tissue taken approximately 20 cm above the soil surface</tissue>
    </source>
</reference>
<feature type="compositionally biased region" description="Low complexity" evidence="1">
    <location>
        <begin position="1"/>
        <end position="14"/>
    </location>
</feature>
<dbReference type="AlphaFoldDB" id="A0A0A8Z9D4"/>